<dbReference type="InterPro" id="IPR018247">
    <property type="entry name" value="EF_Hand_1_Ca_BS"/>
</dbReference>
<dbReference type="PANTHER" id="PTHR23050">
    <property type="entry name" value="CALCIUM BINDING PROTEIN"/>
    <property type="match status" value="1"/>
</dbReference>
<dbReference type="AlphaFoldDB" id="A0A835ZDH5"/>
<evidence type="ECO:0000256" key="3">
    <source>
        <dbReference type="SAM" id="MobiDB-lite"/>
    </source>
</evidence>
<gene>
    <name evidence="5" type="ORF">JKP88DRAFT_256894</name>
</gene>
<reference evidence="5" key="1">
    <citation type="submission" date="2021-02" db="EMBL/GenBank/DDBJ databases">
        <title>First Annotated Genome of the Yellow-green Alga Tribonema minus.</title>
        <authorList>
            <person name="Mahan K.M."/>
        </authorList>
    </citation>
    <scope>NUCLEOTIDE SEQUENCE</scope>
    <source>
        <strain evidence="5">UTEX B ZZ1240</strain>
    </source>
</reference>
<dbReference type="InterPro" id="IPR002048">
    <property type="entry name" value="EF_hand_dom"/>
</dbReference>
<feature type="domain" description="EF-hand" evidence="4">
    <location>
        <begin position="40"/>
        <end position="75"/>
    </location>
</feature>
<dbReference type="InterPro" id="IPR011992">
    <property type="entry name" value="EF-hand-dom_pair"/>
</dbReference>
<name>A0A835ZDH5_9STRA</name>
<feature type="region of interest" description="Disordered" evidence="3">
    <location>
        <begin position="14"/>
        <end position="35"/>
    </location>
</feature>
<evidence type="ECO:0000313" key="5">
    <source>
        <dbReference type="EMBL" id="KAG5190981.1"/>
    </source>
</evidence>
<dbReference type="PROSITE" id="PS00018">
    <property type="entry name" value="EF_HAND_1"/>
    <property type="match status" value="1"/>
</dbReference>
<dbReference type="Gene3D" id="1.10.238.10">
    <property type="entry name" value="EF-hand"/>
    <property type="match status" value="2"/>
</dbReference>
<dbReference type="Pfam" id="PF13499">
    <property type="entry name" value="EF-hand_7"/>
    <property type="match status" value="1"/>
</dbReference>
<sequence length="197" mass="22298">MHRAVCRIHRRRRRGRENELRATPVDTSEVPKNSKGGVLVTDEELRAVFEFFDVDGRGVITSTCIRKRMGAFYKNMNPREYKFLMNNKSEMTLNDLRELLVDNEVTDFDPVAEAFKAYDPDGTGYVDVEVLRTIFSNLGFGDINNDDLAILVEAADVDGDGQISLNDFRRMTDFNKDYGKPHALPVAVVGEEPQTSS</sequence>
<protein>
    <recommendedName>
        <fullName evidence="4">EF-hand domain-containing protein</fullName>
    </recommendedName>
</protein>
<comment type="caution">
    <text evidence="5">The sequence shown here is derived from an EMBL/GenBank/DDBJ whole genome shotgun (WGS) entry which is preliminary data.</text>
</comment>
<organism evidence="5 6">
    <name type="scientific">Tribonema minus</name>
    <dbReference type="NCBI Taxonomy" id="303371"/>
    <lineage>
        <taxon>Eukaryota</taxon>
        <taxon>Sar</taxon>
        <taxon>Stramenopiles</taxon>
        <taxon>Ochrophyta</taxon>
        <taxon>PX clade</taxon>
        <taxon>Xanthophyceae</taxon>
        <taxon>Tribonematales</taxon>
        <taxon>Tribonemataceae</taxon>
        <taxon>Tribonema</taxon>
    </lineage>
</organism>
<keyword evidence="1" id="KW-0677">Repeat</keyword>
<dbReference type="PROSITE" id="PS50222">
    <property type="entry name" value="EF_HAND_2"/>
    <property type="match status" value="3"/>
</dbReference>
<dbReference type="SUPFAM" id="SSF47473">
    <property type="entry name" value="EF-hand"/>
    <property type="match status" value="1"/>
</dbReference>
<dbReference type="InterPro" id="IPR050145">
    <property type="entry name" value="Centrin_CML-like"/>
</dbReference>
<dbReference type="OrthoDB" id="26525at2759"/>
<dbReference type="EMBL" id="JAFCMP010000024">
    <property type="protein sequence ID" value="KAG5190981.1"/>
    <property type="molecule type" value="Genomic_DNA"/>
</dbReference>
<dbReference type="SMART" id="SM00054">
    <property type="entry name" value="EFh"/>
    <property type="match status" value="3"/>
</dbReference>
<dbReference type="GO" id="GO:0005509">
    <property type="term" value="F:calcium ion binding"/>
    <property type="evidence" value="ECO:0007669"/>
    <property type="project" value="InterPro"/>
</dbReference>
<feature type="domain" description="EF-hand" evidence="4">
    <location>
        <begin position="143"/>
        <end position="178"/>
    </location>
</feature>
<keyword evidence="2" id="KW-0106">Calcium</keyword>
<keyword evidence="6" id="KW-1185">Reference proteome</keyword>
<dbReference type="Proteomes" id="UP000664859">
    <property type="component" value="Unassembled WGS sequence"/>
</dbReference>
<evidence type="ECO:0000313" key="6">
    <source>
        <dbReference type="Proteomes" id="UP000664859"/>
    </source>
</evidence>
<evidence type="ECO:0000256" key="2">
    <source>
        <dbReference type="ARBA" id="ARBA00022837"/>
    </source>
</evidence>
<evidence type="ECO:0000256" key="1">
    <source>
        <dbReference type="ARBA" id="ARBA00022737"/>
    </source>
</evidence>
<proteinExistence type="predicted"/>
<dbReference type="CDD" id="cd00051">
    <property type="entry name" value="EFh"/>
    <property type="match status" value="1"/>
</dbReference>
<evidence type="ECO:0000259" key="4">
    <source>
        <dbReference type="PROSITE" id="PS50222"/>
    </source>
</evidence>
<accession>A0A835ZDH5</accession>
<dbReference type="FunFam" id="1.10.238.10:FF:000003">
    <property type="entry name" value="Calmodulin A"/>
    <property type="match status" value="1"/>
</dbReference>
<feature type="domain" description="EF-hand" evidence="4">
    <location>
        <begin position="106"/>
        <end position="141"/>
    </location>
</feature>